<dbReference type="PANTHER" id="PTHR44145">
    <property type="entry name" value="DNAJ HOMOLOG SUBFAMILY A MEMBER 3, MITOCHONDRIAL"/>
    <property type="match status" value="1"/>
</dbReference>
<dbReference type="SMART" id="SM00271">
    <property type="entry name" value="DnaJ"/>
    <property type="match status" value="1"/>
</dbReference>
<evidence type="ECO:0000256" key="1">
    <source>
        <dbReference type="ARBA" id="ARBA00023186"/>
    </source>
</evidence>
<gene>
    <name evidence="3" type="ORF">CVLEPA_LOCUS5968</name>
</gene>
<dbReference type="PRINTS" id="PR00625">
    <property type="entry name" value="JDOMAIN"/>
</dbReference>
<organism evidence="3 4">
    <name type="scientific">Clavelina lepadiformis</name>
    <name type="common">Light-bulb sea squirt</name>
    <name type="synonym">Ascidia lepadiformis</name>
    <dbReference type="NCBI Taxonomy" id="159417"/>
    <lineage>
        <taxon>Eukaryota</taxon>
        <taxon>Metazoa</taxon>
        <taxon>Chordata</taxon>
        <taxon>Tunicata</taxon>
        <taxon>Ascidiacea</taxon>
        <taxon>Aplousobranchia</taxon>
        <taxon>Clavelinidae</taxon>
        <taxon>Clavelina</taxon>
    </lineage>
</organism>
<reference evidence="3 4" key="1">
    <citation type="submission" date="2024-02" db="EMBL/GenBank/DDBJ databases">
        <authorList>
            <person name="Daric V."/>
            <person name="Darras S."/>
        </authorList>
    </citation>
    <scope>NUCLEOTIDE SEQUENCE [LARGE SCALE GENOMIC DNA]</scope>
</reference>
<accession>A0ABP0FEI1</accession>
<evidence type="ECO:0000313" key="3">
    <source>
        <dbReference type="EMBL" id="CAK8676503.1"/>
    </source>
</evidence>
<dbReference type="InterPro" id="IPR036869">
    <property type="entry name" value="J_dom_sf"/>
</dbReference>
<sequence length="215" mass="24156">MLCFRLAPFATNVFKRHNVQFPSIKSFHCSSILQSEDYYKILGISRNATTKEIKQAYFKLAKKYHPDSNTGNKGAAAKFQQISQAYEVLGNKEKRQQHDTFGSGSYSQGSQGFSQTYGNPFANQHQQWSYHQMNNKEAEELFKQVFKGFSQQSSFGGFGVGGRGFMNTMMSSVLRGFGKSLLDEMSKSQGSPGHSEYEVKMGPNGIEFVKKSSKK</sequence>
<comment type="caution">
    <text evidence="3">The sequence shown here is derived from an EMBL/GenBank/DDBJ whole genome shotgun (WGS) entry which is preliminary data.</text>
</comment>
<dbReference type="InterPro" id="IPR051938">
    <property type="entry name" value="Apopto_cytoskel_mod"/>
</dbReference>
<dbReference type="CDD" id="cd06257">
    <property type="entry name" value="DnaJ"/>
    <property type="match status" value="1"/>
</dbReference>
<name>A0ABP0FEI1_CLALP</name>
<dbReference type="EMBL" id="CAWYQH010000035">
    <property type="protein sequence ID" value="CAK8676503.1"/>
    <property type="molecule type" value="Genomic_DNA"/>
</dbReference>
<dbReference type="Pfam" id="PF00226">
    <property type="entry name" value="DnaJ"/>
    <property type="match status" value="1"/>
</dbReference>
<dbReference type="SUPFAM" id="SSF46565">
    <property type="entry name" value="Chaperone J-domain"/>
    <property type="match status" value="1"/>
</dbReference>
<dbReference type="InterPro" id="IPR001623">
    <property type="entry name" value="DnaJ_domain"/>
</dbReference>
<evidence type="ECO:0000313" key="4">
    <source>
        <dbReference type="Proteomes" id="UP001642483"/>
    </source>
</evidence>
<dbReference type="Proteomes" id="UP001642483">
    <property type="component" value="Unassembled WGS sequence"/>
</dbReference>
<protein>
    <recommendedName>
        <fullName evidence="2">J domain-containing protein</fullName>
    </recommendedName>
</protein>
<dbReference type="PROSITE" id="PS50076">
    <property type="entry name" value="DNAJ_2"/>
    <property type="match status" value="1"/>
</dbReference>
<keyword evidence="1" id="KW-0143">Chaperone</keyword>
<evidence type="ECO:0000259" key="2">
    <source>
        <dbReference type="PROSITE" id="PS50076"/>
    </source>
</evidence>
<keyword evidence="4" id="KW-1185">Reference proteome</keyword>
<proteinExistence type="predicted"/>
<dbReference type="PANTHER" id="PTHR44145:SF3">
    <property type="entry name" value="DNAJ HOMOLOG SUBFAMILY A MEMBER 3, MITOCHONDRIAL"/>
    <property type="match status" value="1"/>
</dbReference>
<dbReference type="Gene3D" id="1.10.287.110">
    <property type="entry name" value="DnaJ domain"/>
    <property type="match status" value="1"/>
</dbReference>
<feature type="domain" description="J" evidence="2">
    <location>
        <begin position="37"/>
        <end position="102"/>
    </location>
</feature>